<dbReference type="PANTHER" id="PTHR24148">
    <property type="entry name" value="ANKYRIN REPEAT DOMAIN-CONTAINING PROTEIN 39 HOMOLOG-RELATED"/>
    <property type="match status" value="1"/>
</dbReference>
<protein>
    <submittedName>
        <fullName evidence="2">Heterokaryon incompatibility</fullName>
    </submittedName>
</protein>
<evidence type="ECO:0000313" key="3">
    <source>
        <dbReference type="Proteomes" id="UP001172101"/>
    </source>
</evidence>
<dbReference type="GeneID" id="85321867"/>
<dbReference type="InterPro" id="IPR052895">
    <property type="entry name" value="HetReg/Transcr_Mod"/>
</dbReference>
<comment type="caution">
    <text evidence="2">The sequence shown here is derived from an EMBL/GenBank/DDBJ whole genome shotgun (WGS) entry which is preliminary data.</text>
</comment>
<accession>A0AA39ZYJ6</accession>
<feature type="domain" description="Heterokaryon incompatibility" evidence="1">
    <location>
        <begin position="1"/>
        <end position="97"/>
    </location>
</feature>
<dbReference type="EMBL" id="JAUIRO010000007">
    <property type="protein sequence ID" value="KAK0706018.1"/>
    <property type="molecule type" value="Genomic_DNA"/>
</dbReference>
<name>A0AA39ZYJ6_9PEZI</name>
<gene>
    <name evidence="2" type="ORF">B0T26DRAFT_654993</name>
</gene>
<evidence type="ECO:0000259" key="1">
    <source>
        <dbReference type="Pfam" id="PF06985"/>
    </source>
</evidence>
<evidence type="ECO:0000313" key="2">
    <source>
        <dbReference type="EMBL" id="KAK0706018.1"/>
    </source>
</evidence>
<organism evidence="2 3">
    <name type="scientific">Lasiosphaeria miniovina</name>
    <dbReference type="NCBI Taxonomy" id="1954250"/>
    <lineage>
        <taxon>Eukaryota</taxon>
        <taxon>Fungi</taxon>
        <taxon>Dikarya</taxon>
        <taxon>Ascomycota</taxon>
        <taxon>Pezizomycotina</taxon>
        <taxon>Sordariomycetes</taxon>
        <taxon>Sordariomycetidae</taxon>
        <taxon>Sordariales</taxon>
        <taxon>Lasiosphaeriaceae</taxon>
        <taxon>Lasiosphaeria</taxon>
    </lineage>
</organism>
<keyword evidence="3" id="KW-1185">Reference proteome</keyword>
<proteinExistence type="predicted"/>
<dbReference type="AlphaFoldDB" id="A0AA39ZYJ6"/>
<feature type="non-terminal residue" evidence="2">
    <location>
        <position position="1"/>
    </location>
</feature>
<dbReference type="InterPro" id="IPR010730">
    <property type="entry name" value="HET"/>
</dbReference>
<dbReference type="RefSeq" id="XP_060291112.1">
    <property type="nucleotide sequence ID" value="XM_060438597.1"/>
</dbReference>
<dbReference type="PANTHER" id="PTHR24148:SF64">
    <property type="entry name" value="HETEROKARYON INCOMPATIBILITY DOMAIN-CONTAINING PROTEIN"/>
    <property type="match status" value="1"/>
</dbReference>
<dbReference type="Pfam" id="PF06985">
    <property type="entry name" value="HET"/>
    <property type="match status" value="1"/>
</dbReference>
<dbReference type="Proteomes" id="UP001172101">
    <property type="component" value="Unassembled WGS sequence"/>
</dbReference>
<sequence length="104" mass="12366">IDAICFNQADLDERGHQVQLIKHIYSDAVRVLVWLREEDEDSRLAMSTLKKWAEWSNAPDNMAEHERDSENMLKRCCSLRTFFFYRSWLSRAWTFQEITLASHG</sequence>
<reference evidence="2" key="1">
    <citation type="submission" date="2023-06" db="EMBL/GenBank/DDBJ databases">
        <title>Genome-scale phylogeny and comparative genomics of the fungal order Sordariales.</title>
        <authorList>
            <consortium name="Lawrence Berkeley National Laboratory"/>
            <person name="Hensen N."/>
            <person name="Bonometti L."/>
            <person name="Westerberg I."/>
            <person name="Brannstrom I.O."/>
            <person name="Guillou S."/>
            <person name="Cros-Aarteil S."/>
            <person name="Calhoun S."/>
            <person name="Haridas S."/>
            <person name="Kuo A."/>
            <person name="Mondo S."/>
            <person name="Pangilinan J."/>
            <person name="Riley R."/>
            <person name="LaButti K."/>
            <person name="Andreopoulos B."/>
            <person name="Lipzen A."/>
            <person name="Chen C."/>
            <person name="Yanf M."/>
            <person name="Daum C."/>
            <person name="Ng V."/>
            <person name="Clum A."/>
            <person name="Steindorff A."/>
            <person name="Ohm R."/>
            <person name="Martin F."/>
            <person name="Silar P."/>
            <person name="Natvig D."/>
            <person name="Lalanne C."/>
            <person name="Gautier V."/>
            <person name="Ament-velasquez S.L."/>
            <person name="Kruys A."/>
            <person name="Hutchinson M.I."/>
            <person name="Powell A.J."/>
            <person name="Barry K."/>
            <person name="Miller A.N."/>
            <person name="Grigoriev I.V."/>
            <person name="Debuchy R."/>
            <person name="Gladieux P."/>
            <person name="Thoren M.H."/>
            <person name="Johannesson H."/>
        </authorList>
    </citation>
    <scope>NUCLEOTIDE SEQUENCE</scope>
    <source>
        <strain evidence="2">SMH2392-1A</strain>
    </source>
</reference>